<organism evidence="1 2">
    <name type="scientific">Defluviitoga tunisiensis</name>
    <dbReference type="NCBI Taxonomy" id="1006576"/>
    <lineage>
        <taxon>Bacteria</taxon>
        <taxon>Thermotogati</taxon>
        <taxon>Thermotogota</taxon>
        <taxon>Thermotogae</taxon>
        <taxon>Petrotogales</taxon>
        <taxon>Petrotogaceae</taxon>
        <taxon>Defluviitoga</taxon>
    </lineage>
</organism>
<dbReference type="KEGG" id="dtn:DTL3_1023"/>
<dbReference type="OrthoDB" id="9801697at2"/>
<sequence length="294" mass="32200">MYLSEISGIAIKKDGFFENFGKLGRIYLENSISFIHSEKYLPDIDQNISCIVCNEELLPFFLDKDMGIVVSKEPKNTFYEIYYTIYSEGKLNYSENKISDSATISPKATIASSGVVIGDNCVIGDNVVIREGTILGNNVHIGNNCVLGSDGYEVAKIYGSSKIVPHTGFCILKDNVEILNNCCVCKGLFRGYDTIIEENVKIDNIVQIAHAVKIGKNTEIGAGAVISGNTIIGENVWIGPNVTLSNKIKVGNNAFVSLGAVLINDISDGERVAGNFAYDTKKFMKEFKMKKSEE</sequence>
<dbReference type="RefSeq" id="WP_045087803.1">
    <property type="nucleotide sequence ID" value="NZ_LN824141.1"/>
</dbReference>
<dbReference type="AlphaFoldDB" id="A0A0C7NR80"/>
<dbReference type="PANTHER" id="PTHR43300:SF10">
    <property type="entry name" value="2,3,4,5-TETRAHYDROPYRIDINE-2,6-DICARBOXYLATE N-ACETYLTRANSFERASE"/>
    <property type="match status" value="1"/>
</dbReference>
<dbReference type="Proteomes" id="UP000032809">
    <property type="component" value="Chromosome I"/>
</dbReference>
<reference evidence="2" key="1">
    <citation type="submission" date="2014-11" db="EMBL/GenBank/DDBJ databases">
        <authorList>
            <person name="Wibberg D."/>
        </authorList>
    </citation>
    <scope>NUCLEOTIDE SEQUENCE [LARGE SCALE GENOMIC DNA]</scope>
    <source>
        <strain evidence="2">L3</strain>
    </source>
</reference>
<dbReference type="SUPFAM" id="SSF51161">
    <property type="entry name" value="Trimeric LpxA-like enzymes"/>
    <property type="match status" value="1"/>
</dbReference>
<dbReference type="EMBL" id="LN824141">
    <property type="protein sequence ID" value="CEP78327.1"/>
    <property type="molecule type" value="Genomic_DNA"/>
</dbReference>
<dbReference type="Gene3D" id="2.160.10.10">
    <property type="entry name" value="Hexapeptide repeat proteins"/>
    <property type="match status" value="1"/>
</dbReference>
<dbReference type="InterPro" id="IPR011004">
    <property type="entry name" value="Trimer_LpxA-like_sf"/>
</dbReference>
<name>A0A0C7NR80_DEFTU</name>
<protein>
    <submittedName>
        <fullName evidence="1">UDP-3-O-acyl-glucosamine N-acyltransferase</fullName>
        <ecNumber evidence="1">2.3.1.191</ecNumber>
    </submittedName>
</protein>
<dbReference type="STRING" id="1006576.DTL3_1023"/>
<dbReference type="GO" id="GO:0103118">
    <property type="term" value="F:UDP-3-O-[(3R)-3-hydroxyacyl]-glucosamine N-acyltransferase activity"/>
    <property type="evidence" value="ECO:0007669"/>
    <property type="project" value="UniProtKB-EC"/>
</dbReference>
<gene>
    <name evidence="1" type="primary">lpxD</name>
    <name evidence="1" type="ORF">DTL3_1023</name>
</gene>
<dbReference type="PANTHER" id="PTHR43300">
    <property type="entry name" value="ACETYLTRANSFERASE"/>
    <property type="match status" value="1"/>
</dbReference>
<keyword evidence="1" id="KW-0012">Acyltransferase</keyword>
<evidence type="ECO:0000313" key="2">
    <source>
        <dbReference type="Proteomes" id="UP000032809"/>
    </source>
</evidence>
<proteinExistence type="predicted"/>
<dbReference type="Pfam" id="PF00132">
    <property type="entry name" value="Hexapep"/>
    <property type="match status" value="3"/>
</dbReference>
<evidence type="ECO:0000313" key="1">
    <source>
        <dbReference type="EMBL" id="CEP78327.1"/>
    </source>
</evidence>
<dbReference type="InterPro" id="IPR050179">
    <property type="entry name" value="Trans_hexapeptide_repeat"/>
</dbReference>
<dbReference type="InterPro" id="IPR001451">
    <property type="entry name" value="Hexapep"/>
</dbReference>
<keyword evidence="1" id="KW-0808">Transferase</keyword>
<keyword evidence="2" id="KW-1185">Reference proteome</keyword>
<dbReference type="EC" id="2.3.1.191" evidence="1"/>
<dbReference type="HOGENOM" id="CLU_049865_1_0_0"/>
<accession>A0A0C7NR80</accession>